<dbReference type="GO" id="GO:0006351">
    <property type="term" value="P:DNA-templated transcription"/>
    <property type="evidence" value="ECO:0007669"/>
    <property type="project" value="InterPro"/>
</dbReference>
<reference evidence="3" key="1">
    <citation type="submission" date="2021-01" db="EMBL/GenBank/DDBJ databases">
        <authorList>
            <person name="Corre E."/>
            <person name="Pelletier E."/>
            <person name="Niang G."/>
            <person name="Scheremetjew M."/>
            <person name="Finn R."/>
            <person name="Kale V."/>
            <person name="Holt S."/>
            <person name="Cochrane G."/>
            <person name="Meng A."/>
            <person name="Brown T."/>
            <person name="Cohen L."/>
        </authorList>
    </citation>
    <scope>NUCLEOTIDE SEQUENCE</scope>
    <source>
        <strain evidence="3">308</strain>
    </source>
</reference>
<feature type="region of interest" description="Disordered" evidence="1">
    <location>
        <begin position="92"/>
        <end position="120"/>
    </location>
</feature>
<feature type="domain" description="BSD" evidence="2">
    <location>
        <begin position="1"/>
        <end position="34"/>
    </location>
</feature>
<feature type="region of interest" description="Disordered" evidence="1">
    <location>
        <begin position="43"/>
        <end position="66"/>
    </location>
</feature>
<organism evidence="3">
    <name type="scientific">Corethron hystrix</name>
    <dbReference type="NCBI Taxonomy" id="216773"/>
    <lineage>
        <taxon>Eukaryota</taxon>
        <taxon>Sar</taxon>
        <taxon>Stramenopiles</taxon>
        <taxon>Ochrophyta</taxon>
        <taxon>Bacillariophyta</taxon>
        <taxon>Coscinodiscophyceae</taxon>
        <taxon>Corethrophycidae</taxon>
        <taxon>Corethrales</taxon>
        <taxon>Corethraceae</taxon>
        <taxon>Corethron</taxon>
    </lineage>
</organism>
<dbReference type="AlphaFoldDB" id="A0A7S1FYW0"/>
<dbReference type="InterPro" id="IPR005607">
    <property type="entry name" value="BSD_dom"/>
</dbReference>
<sequence length="484" mass="53715">MYPAVFRAYVDKVPLEMPEEAFWRRYLESEYFHRDRGVPGAATYGTKMRGSSQPKRTAGASGGAKAAGLDDMFSRYDREMKKEEEEAACAEREARRAERKRARRHKNAPRPTYHGEAGDARRMLSTSDRFDLVSTVAAERPLGMVSGHDLHPGAAAAANALPHSGRRGAGAVPTTTPVIGKYNRHWAFVLGETGAGGGAPVDAERVTERGAAMGEMEDLVAFAQEGDDEEQPDYEPAKSEGRSVVFRHFGGIGSRVRVEELVLKDASVYRRKDDAQTAAALDPETNASQMKRAYEMSKFVSSDFRKHVYGTDVTTEEILGGLYPGNRTNPPPSKHHFPNPALGKDLMTALTRKFMENEGGDARAEQFATNLDSDFRQKLDGHFRKSSELIKHFFGTRRLAEAAANGEGAAGEEKTLADRLMKIVKKMEDIYREIEAMRKGLPQDESGIKMGRVLLPIMNQLDWVFEIHRDSRRQGNSGFVTVNL</sequence>
<dbReference type="InterPro" id="IPR027079">
    <property type="entry name" value="Tfb1/GTF2H1"/>
</dbReference>
<dbReference type="Pfam" id="PF03909">
    <property type="entry name" value="BSD"/>
    <property type="match status" value="1"/>
</dbReference>
<evidence type="ECO:0000313" key="3">
    <source>
        <dbReference type="EMBL" id="CAD8895645.1"/>
    </source>
</evidence>
<protein>
    <recommendedName>
        <fullName evidence="2">BSD domain-containing protein</fullName>
    </recommendedName>
</protein>
<dbReference type="EMBL" id="HBFR01031508">
    <property type="protein sequence ID" value="CAD8895645.1"/>
    <property type="molecule type" value="Transcribed_RNA"/>
</dbReference>
<evidence type="ECO:0000259" key="2">
    <source>
        <dbReference type="PROSITE" id="PS50858"/>
    </source>
</evidence>
<name>A0A7S1FYW0_9STRA</name>
<dbReference type="GO" id="GO:0006289">
    <property type="term" value="P:nucleotide-excision repair"/>
    <property type="evidence" value="ECO:0007669"/>
    <property type="project" value="InterPro"/>
</dbReference>
<feature type="compositionally biased region" description="Basic residues" evidence="1">
    <location>
        <begin position="97"/>
        <end position="108"/>
    </location>
</feature>
<gene>
    <name evidence="3" type="ORF">CHYS00102_LOCUS22859</name>
</gene>
<dbReference type="GO" id="GO:0000439">
    <property type="term" value="C:transcription factor TFIIH core complex"/>
    <property type="evidence" value="ECO:0007669"/>
    <property type="project" value="InterPro"/>
</dbReference>
<accession>A0A7S1FYW0</accession>
<proteinExistence type="predicted"/>
<evidence type="ECO:0000256" key="1">
    <source>
        <dbReference type="SAM" id="MobiDB-lite"/>
    </source>
</evidence>
<dbReference type="PROSITE" id="PS50858">
    <property type="entry name" value="BSD"/>
    <property type="match status" value="1"/>
</dbReference>
<dbReference type="PANTHER" id="PTHR12856">
    <property type="entry name" value="TRANSCRIPTION INITIATION FACTOR IIH-RELATED"/>
    <property type="match status" value="1"/>
</dbReference>